<gene>
    <name evidence="3" type="ORF">K457DRAFT_1877859</name>
</gene>
<keyword evidence="2" id="KW-0812">Transmembrane</keyword>
<sequence length="117" mass="12830">MVSRNTDSKHRRKRRKNAPDLYQERSQEDLSPFKMQFGYLLILCVFMSFVAATPLPFGDQDGGNCKPDAVIGRAVKRGVNAPGACVLDGTPRDCVVNACGAQADTGIIRDDEIDRGK</sequence>
<name>A0A197JQC9_9FUNG</name>
<keyword evidence="4" id="KW-1185">Reference proteome</keyword>
<dbReference type="AlphaFoldDB" id="A0A197JQC9"/>
<dbReference type="OrthoDB" id="5310497at2759"/>
<keyword evidence="2" id="KW-1133">Transmembrane helix</keyword>
<feature type="region of interest" description="Disordered" evidence="1">
    <location>
        <begin position="1"/>
        <end position="24"/>
    </location>
</feature>
<reference evidence="3 4" key="1">
    <citation type="submission" date="2016-05" db="EMBL/GenBank/DDBJ databases">
        <title>Genome sequencing reveals origins of a unique bacterial endosymbiosis in the earliest lineages of terrestrial Fungi.</title>
        <authorList>
            <consortium name="DOE Joint Genome Institute"/>
            <person name="Uehling J."/>
            <person name="Gryganskyi A."/>
            <person name="Hameed K."/>
            <person name="Tschaplinski T."/>
            <person name="Misztal P."/>
            <person name="Wu S."/>
            <person name="Desiro A."/>
            <person name="Vande Pol N."/>
            <person name="Du Z.-Y."/>
            <person name="Zienkiewicz A."/>
            <person name="Zienkiewicz K."/>
            <person name="Morin E."/>
            <person name="Tisserant E."/>
            <person name="Splivallo R."/>
            <person name="Hainaut M."/>
            <person name="Henrissat B."/>
            <person name="Ohm R."/>
            <person name="Kuo A."/>
            <person name="Yan J."/>
            <person name="Lipzen A."/>
            <person name="Nolan M."/>
            <person name="Labutti K."/>
            <person name="Barry K."/>
            <person name="Goldstein A."/>
            <person name="Labbe J."/>
            <person name="Schadt C."/>
            <person name="Tuskan G."/>
            <person name="Grigoriev I."/>
            <person name="Martin F."/>
            <person name="Vilgalys R."/>
            <person name="Bonito G."/>
        </authorList>
    </citation>
    <scope>NUCLEOTIDE SEQUENCE [LARGE SCALE GENOMIC DNA]</scope>
    <source>
        <strain evidence="3 4">AG-77</strain>
    </source>
</reference>
<evidence type="ECO:0000313" key="4">
    <source>
        <dbReference type="Proteomes" id="UP000078512"/>
    </source>
</evidence>
<dbReference type="EMBL" id="KV442057">
    <property type="protein sequence ID" value="OAQ27482.1"/>
    <property type="molecule type" value="Genomic_DNA"/>
</dbReference>
<accession>A0A197JQC9</accession>
<dbReference type="Proteomes" id="UP000078512">
    <property type="component" value="Unassembled WGS sequence"/>
</dbReference>
<keyword evidence="2" id="KW-0472">Membrane</keyword>
<evidence type="ECO:0000313" key="3">
    <source>
        <dbReference type="EMBL" id="OAQ27482.1"/>
    </source>
</evidence>
<protein>
    <submittedName>
        <fullName evidence="3">Uncharacterized protein</fullName>
    </submittedName>
</protein>
<evidence type="ECO:0000256" key="1">
    <source>
        <dbReference type="SAM" id="MobiDB-lite"/>
    </source>
</evidence>
<evidence type="ECO:0000256" key="2">
    <source>
        <dbReference type="SAM" id="Phobius"/>
    </source>
</evidence>
<organism evidence="3 4">
    <name type="scientific">Linnemannia elongata AG-77</name>
    <dbReference type="NCBI Taxonomy" id="1314771"/>
    <lineage>
        <taxon>Eukaryota</taxon>
        <taxon>Fungi</taxon>
        <taxon>Fungi incertae sedis</taxon>
        <taxon>Mucoromycota</taxon>
        <taxon>Mortierellomycotina</taxon>
        <taxon>Mortierellomycetes</taxon>
        <taxon>Mortierellales</taxon>
        <taxon>Mortierellaceae</taxon>
        <taxon>Linnemannia</taxon>
    </lineage>
</organism>
<proteinExistence type="predicted"/>
<feature type="transmembrane region" description="Helical" evidence="2">
    <location>
        <begin position="37"/>
        <end position="57"/>
    </location>
</feature>